<gene>
    <name evidence="2" type="ORF">DYBT9623_04164</name>
</gene>
<keyword evidence="3" id="KW-1185">Reference proteome</keyword>
<proteinExistence type="predicted"/>
<accession>A0ABM8UVU1</accession>
<organism evidence="2 3">
    <name type="scientific">Dyadobacter linearis</name>
    <dbReference type="NCBI Taxonomy" id="2823330"/>
    <lineage>
        <taxon>Bacteria</taxon>
        <taxon>Pseudomonadati</taxon>
        <taxon>Bacteroidota</taxon>
        <taxon>Cytophagia</taxon>
        <taxon>Cytophagales</taxon>
        <taxon>Spirosomataceae</taxon>
        <taxon>Dyadobacter</taxon>
    </lineage>
</organism>
<dbReference type="EMBL" id="CAJRAU010000006">
    <property type="protein sequence ID" value="CAG5072472.1"/>
    <property type="molecule type" value="Genomic_DNA"/>
</dbReference>
<reference evidence="2 3" key="1">
    <citation type="submission" date="2021-04" db="EMBL/GenBank/DDBJ databases">
        <authorList>
            <person name="Rodrigo-Torres L."/>
            <person name="Arahal R. D."/>
            <person name="Lucena T."/>
        </authorList>
    </citation>
    <scope>NUCLEOTIDE SEQUENCE [LARGE SCALE GENOMIC DNA]</scope>
    <source>
        <strain evidence="2 3">CECT 9623</strain>
    </source>
</reference>
<feature type="region of interest" description="Disordered" evidence="1">
    <location>
        <begin position="1"/>
        <end position="22"/>
    </location>
</feature>
<protein>
    <submittedName>
        <fullName evidence="2">Uncharacterized protein</fullName>
    </submittedName>
</protein>
<comment type="caution">
    <text evidence="2">The sequence shown here is derived from an EMBL/GenBank/DDBJ whole genome shotgun (WGS) entry which is preliminary data.</text>
</comment>
<evidence type="ECO:0000313" key="3">
    <source>
        <dbReference type="Proteomes" id="UP000679725"/>
    </source>
</evidence>
<evidence type="ECO:0000256" key="1">
    <source>
        <dbReference type="SAM" id="MobiDB-lite"/>
    </source>
</evidence>
<sequence>MLPPKTSPAVNKPKKVDTLSPGRLPDRAQIFAHTRCQVRVRSVIEERGGRNFRQGARYLLQGYACAASANAERGTQIDSFLPVVVGIGTDTGNLIFMKHSDDLILAGNAGKQDRVERQNVICEHHVRQI</sequence>
<name>A0ABM8UVU1_9BACT</name>
<dbReference type="Proteomes" id="UP000679725">
    <property type="component" value="Unassembled WGS sequence"/>
</dbReference>
<evidence type="ECO:0000313" key="2">
    <source>
        <dbReference type="EMBL" id="CAG5072472.1"/>
    </source>
</evidence>